<dbReference type="Proteomes" id="UP001215598">
    <property type="component" value="Unassembled WGS sequence"/>
</dbReference>
<organism evidence="2 3">
    <name type="scientific">Mycena metata</name>
    <dbReference type="NCBI Taxonomy" id="1033252"/>
    <lineage>
        <taxon>Eukaryota</taxon>
        <taxon>Fungi</taxon>
        <taxon>Dikarya</taxon>
        <taxon>Basidiomycota</taxon>
        <taxon>Agaricomycotina</taxon>
        <taxon>Agaricomycetes</taxon>
        <taxon>Agaricomycetidae</taxon>
        <taxon>Agaricales</taxon>
        <taxon>Marasmiineae</taxon>
        <taxon>Mycenaceae</taxon>
        <taxon>Mycena</taxon>
    </lineage>
</organism>
<reference evidence="2" key="1">
    <citation type="submission" date="2023-03" db="EMBL/GenBank/DDBJ databases">
        <title>Massive genome expansion in bonnet fungi (Mycena s.s.) driven by repeated elements and novel gene families across ecological guilds.</title>
        <authorList>
            <consortium name="Lawrence Berkeley National Laboratory"/>
            <person name="Harder C.B."/>
            <person name="Miyauchi S."/>
            <person name="Viragh M."/>
            <person name="Kuo A."/>
            <person name="Thoen E."/>
            <person name="Andreopoulos B."/>
            <person name="Lu D."/>
            <person name="Skrede I."/>
            <person name="Drula E."/>
            <person name="Henrissat B."/>
            <person name="Morin E."/>
            <person name="Kohler A."/>
            <person name="Barry K."/>
            <person name="LaButti K."/>
            <person name="Morin E."/>
            <person name="Salamov A."/>
            <person name="Lipzen A."/>
            <person name="Mereny Z."/>
            <person name="Hegedus B."/>
            <person name="Baldrian P."/>
            <person name="Stursova M."/>
            <person name="Weitz H."/>
            <person name="Taylor A."/>
            <person name="Grigoriev I.V."/>
            <person name="Nagy L.G."/>
            <person name="Martin F."/>
            <person name="Kauserud H."/>
        </authorList>
    </citation>
    <scope>NUCLEOTIDE SEQUENCE</scope>
    <source>
        <strain evidence="2">CBHHK182m</strain>
    </source>
</reference>
<comment type="caution">
    <text evidence="2">The sequence shown here is derived from an EMBL/GenBank/DDBJ whole genome shotgun (WGS) entry which is preliminary data.</text>
</comment>
<feature type="region of interest" description="Disordered" evidence="1">
    <location>
        <begin position="72"/>
        <end position="95"/>
    </location>
</feature>
<evidence type="ECO:0000313" key="3">
    <source>
        <dbReference type="Proteomes" id="UP001215598"/>
    </source>
</evidence>
<keyword evidence="3" id="KW-1185">Reference proteome</keyword>
<proteinExistence type="predicted"/>
<feature type="compositionally biased region" description="Low complexity" evidence="1">
    <location>
        <begin position="131"/>
        <end position="140"/>
    </location>
</feature>
<feature type="region of interest" description="Disordered" evidence="1">
    <location>
        <begin position="131"/>
        <end position="169"/>
    </location>
</feature>
<name>A0AAD7MFI8_9AGAR</name>
<protein>
    <submittedName>
        <fullName evidence="2">Uncharacterized protein</fullName>
    </submittedName>
</protein>
<evidence type="ECO:0000313" key="2">
    <source>
        <dbReference type="EMBL" id="KAJ7714878.1"/>
    </source>
</evidence>
<dbReference type="AlphaFoldDB" id="A0AAD7MFI8"/>
<feature type="compositionally biased region" description="Pro residues" evidence="1">
    <location>
        <begin position="141"/>
        <end position="150"/>
    </location>
</feature>
<gene>
    <name evidence="2" type="ORF">B0H16DRAFT_1806725</name>
</gene>
<accession>A0AAD7MFI8</accession>
<dbReference type="EMBL" id="JARKIB010000318">
    <property type="protein sequence ID" value="KAJ7714878.1"/>
    <property type="molecule type" value="Genomic_DNA"/>
</dbReference>
<sequence>MEASGGERGVGRNVQNRGMRAGMAWALEYQERTGLLDVELDVFAGDHRAAGISLSGRVLHVCHYLPVQATLNRSSTSPDDAPLTPTPEADSPVLEEKSDDVWTLVPRYGHAAVISVIHSLAAYHRQAAPPAAPLSSSTASLPPPSTPQPIPTESVTEEERAKLEEAWGRTSPPRRTIARRYMCRCGWRTRLRMDIMTGIVNP</sequence>
<feature type="compositionally biased region" description="Basic and acidic residues" evidence="1">
    <location>
        <begin position="157"/>
        <end position="167"/>
    </location>
</feature>
<evidence type="ECO:0000256" key="1">
    <source>
        <dbReference type="SAM" id="MobiDB-lite"/>
    </source>
</evidence>